<feature type="transmembrane region" description="Helical" evidence="4">
    <location>
        <begin position="738"/>
        <end position="762"/>
    </location>
</feature>
<dbReference type="GO" id="GO:0070475">
    <property type="term" value="P:rRNA base methylation"/>
    <property type="evidence" value="ECO:0007669"/>
    <property type="project" value="TreeGrafter"/>
</dbReference>
<sequence length="898" mass="100454">MRNGKKRARSEPGTTKQPRNKYSDNPPDFASLASLYPSFKPFVFFSGGRARIDWTDYNATRELTRILLLHDHGVNWWIPDGQLCPTVPNRSNYIHWINDLLSSEVIQSLGGDGSKVKGFDIGTGANCIYPLLGASLFGWSFVGSDFTDVALEWAEKNVKSNPHISDLIEIRDSKVLPQSSSVPEVENCESELTIQEEAEISPTVQSDYLVDGNKSYTEPAVLLGVVKENETFDFCMSNPPFFETFEESGLNPKTSCGGTPEEMVCNGGEQAFVSRIIEDSTVLRQRFRWYTSMLGKKANLKLLISKLWEVGVTIVKTTEFVQGQTSRWGLAWSFMPTARKIIAPPVVKKSVLSFMLEGIKRQYSAVDVLQSVEEFFKSCGASCKLNSSTFSVDIVASDDQCNSISKNGITDVDNVRSHGYDKQSLDGSSLQVSEDNLSFRILVFQQMPGTLLIKGSLQQKDSPLSGLFSVVFGSLEESLKTKFYMNHGEDEYFLHHLPILSNTPLQPSKSLPSDDLRNFRLLLKWCALDHSSSSGKAVSYMMFVVFTLLVPIISCLSIKTPRTRPSSVMDANSFNVLVQFPESGLAVIGFLTLICFFRIYSLTQLLFLDDSTLVRLGYSRELDKALRYLAYILVPSFLVELVHKSIFFSSAEVSFPFIKSSCAALNFVMFFLVLFSWVYRTGVFLLVCILFRLTCELQILRFRGLHKLFDRCGSDTIEDVCKEHVRIKKQLSATSHRYRFFIIAAFVVISTSQFVALLLVLASKSDRSFLSSGDLVVCSAVQLSGFFLCVLGAARITHRAQGVVCIATRWHMALTCASEAVSPESDTDSSDNIYINVSPSLDLSSFFQARQALVEYLRHNNKGITLYGYALDRGLLHTLFAFEFSLVMWILSKVVVLS</sequence>
<feature type="transmembrane region" description="Helical" evidence="4">
    <location>
        <begin position="874"/>
        <end position="892"/>
    </location>
</feature>
<dbReference type="GO" id="GO:0005634">
    <property type="term" value="C:nucleus"/>
    <property type="evidence" value="ECO:0007669"/>
    <property type="project" value="TreeGrafter"/>
</dbReference>
<dbReference type="FunFam" id="3.40.50.150:FF:000261">
    <property type="entry name" value="U6 small nuclear RNA (adenine-(43)-N(6))-methyltransferase"/>
    <property type="match status" value="1"/>
</dbReference>
<feature type="transmembrane region" description="Helical" evidence="4">
    <location>
        <begin position="585"/>
        <end position="608"/>
    </location>
</feature>
<keyword evidence="4" id="KW-0472">Membrane</keyword>
<dbReference type="Proteomes" id="UP000682877">
    <property type="component" value="Chromosome 4"/>
</dbReference>
<dbReference type="GO" id="GO:0008168">
    <property type="term" value="F:methyltransferase activity"/>
    <property type="evidence" value="ECO:0007669"/>
    <property type="project" value="UniProtKB-KW"/>
</dbReference>
<keyword evidence="4" id="KW-0812">Transmembrane</keyword>
<dbReference type="EMBL" id="LR999454">
    <property type="protein sequence ID" value="CAE5999896.1"/>
    <property type="molecule type" value="Genomic_DNA"/>
</dbReference>
<dbReference type="SUPFAM" id="SSF53335">
    <property type="entry name" value="S-adenosyl-L-methionine-dependent methyltransferases"/>
    <property type="match status" value="1"/>
</dbReference>
<evidence type="ECO:0000256" key="4">
    <source>
        <dbReference type="SAM" id="Phobius"/>
    </source>
</evidence>
<reference evidence="5" key="1">
    <citation type="submission" date="2021-01" db="EMBL/GenBank/DDBJ databases">
        <authorList>
            <person name="Bezrukov I."/>
        </authorList>
    </citation>
    <scope>NUCLEOTIDE SEQUENCE</scope>
</reference>
<dbReference type="InterPro" id="IPR010286">
    <property type="entry name" value="METTL16/RlmF"/>
</dbReference>
<proteinExistence type="predicted"/>
<feature type="transmembrane region" description="Helical" evidence="4">
    <location>
        <begin position="774"/>
        <end position="794"/>
    </location>
</feature>
<gene>
    <name evidence="5" type="ORF">AARE701A_LOCUS9170</name>
</gene>
<accession>A0A8S1ZZU2</accession>
<organism evidence="5 6">
    <name type="scientific">Arabidopsis arenosa</name>
    <name type="common">Sand rock-cress</name>
    <name type="synonym">Cardaminopsis arenosa</name>
    <dbReference type="NCBI Taxonomy" id="38785"/>
    <lineage>
        <taxon>Eukaryota</taxon>
        <taxon>Viridiplantae</taxon>
        <taxon>Streptophyta</taxon>
        <taxon>Embryophyta</taxon>
        <taxon>Tracheophyta</taxon>
        <taxon>Spermatophyta</taxon>
        <taxon>Magnoliopsida</taxon>
        <taxon>eudicotyledons</taxon>
        <taxon>Gunneridae</taxon>
        <taxon>Pentapetalae</taxon>
        <taxon>rosids</taxon>
        <taxon>malvids</taxon>
        <taxon>Brassicales</taxon>
        <taxon>Brassicaceae</taxon>
        <taxon>Camelineae</taxon>
        <taxon>Arabidopsis</taxon>
    </lineage>
</organism>
<dbReference type="Pfam" id="PF12056">
    <property type="entry name" value="DUF3537"/>
    <property type="match status" value="1"/>
</dbReference>
<keyword evidence="4" id="KW-1133">Transmembrane helix</keyword>
<dbReference type="AlphaFoldDB" id="A0A8S1ZZU2"/>
<feature type="transmembrane region" description="Helical" evidence="4">
    <location>
        <begin position="540"/>
        <end position="559"/>
    </location>
</feature>
<evidence type="ECO:0000256" key="2">
    <source>
        <dbReference type="ARBA" id="ARBA00022679"/>
    </source>
</evidence>
<dbReference type="InterPro" id="IPR021924">
    <property type="entry name" value="DUF3537"/>
</dbReference>
<dbReference type="PANTHER" id="PTHR13393:SF0">
    <property type="entry name" value="RNA N6-ADENOSINE-METHYLTRANSFERASE METTL16"/>
    <property type="match status" value="1"/>
</dbReference>
<evidence type="ECO:0000313" key="6">
    <source>
        <dbReference type="Proteomes" id="UP000682877"/>
    </source>
</evidence>
<keyword evidence="6" id="KW-1185">Reference proteome</keyword>
<evidence type="ECO:0000313" key="5">
    <source>
        <dbReference type="EMBL" id="CAE5999896.1"/>
    </source>
</evidence>
<dbReference type="Pfam" id="PF05971">
    <property type="entry name" value="Methyltransf_10"/>
    <property type="match status" value="2"/>
</dbReference>
<feature type="transmembrane region" description="Helical" evidence="4">
    <location>
        <begin position="667"/>
        <end position="693"/>
    </location>
</feature>
<feature type="region of interest" description="Disordered" evidence="3">
    <location>
        <begin position="1"/>
        <end position="25"/>
    </location>
</feature>
<protein>
    <recommendedName>
        <fullName evidence="7">U6 small nuclear RNA (adenine-(43)-N(6))-methyltransferase</fullName>
    </recommendedName>
</protein>
<evidence type="ECO:0000256" key="3">
    <source>
        <dbReference type="SAM" id="MobiDB-lite"/>
    </source>
</evidence>
<evidence type="ECO:0008006" key="7">
    <source>
        <dbReference type="Google" id="ProtNLM"/>
    </source>
</evidence>
<dbReference type="PANTHER" id="PTHR13393">
    <property type="entry name" value="SAM-DEPENDENT METHYLTRANSFERASE"/>
    <property type="match status" value="1"/>
</dbReference>
<keyword evidence="1" id="KW-0489">Methyltransferase</keyword>
<name>A0A8S1ZZU2_ARAAE</name>
<evidence type="ECO:0000256" key="1">
    <source>
        <dbReference type="ARBA" id="ARBA00022603"/>
    </source>
</evidence>
<dbReference type="InterPro" id="IPR029063">
    <property type="entry name" value="SAM-dependent_MTases_sf"/>
</dbReference>
<keyword evidence="2" id="KW-0808">Transferase</keyword>
<dbReference type="Gene3D" id="3.40.50.150">
    <property type="entry name" value="Vaccinia Virus protein VP39"/>
    <property type="match status" value="1"/>
</dbReference>